<evidence type="ECO:0000313" key="2">
    <source>
        <dbReference type="Proteomes" id="UP001519363"/>
    </source>
</evidence>
<dbReference type="Proteomes" id="UP001519363">
    <property type="component" value="Unassembled WGS sequence"/>
</dbReference>
<sequence length="236" mass="25505">MAHHGFASMRLGLLGSSATQLDEAGALLDRAGASGVWTLFRYAGSPALVAGRAAEDEVRLATEALAARAALGFRTHARTFAGALAGAYAVLGEVEPAREQIALLRAQPGHGWRRLAELEALQAEAMLAARAARLTEASDLYVRLAELARELDLPQNRVRAWLGLAEVELARGRPAEADRWSRQALASAERIHHRMFQSWALLLLARSALELAVATEYEQGESQARQLLAELGQPSR</sequence>
<protein>
    <recommendedName>
        <fullName evidence="3">Tetratricopeptide repeat protein</fullName>
    </recommendedName>
</protein>
<evidence type="ECO:0008006" key="3">
    <source>
        <dbReference type="Google" id="ProtNLM"/>
    </source>
</evidence>
<organism evidence="1 2">
    <name type="scientific">Crossiella equi</name>
    <dbReference type="NCBI Taxonomy" id="130796"/>
    <lineage>
        <taxon>Bacteria</taxon>
        <taxon>Bacillati</taxon>
        <taxon>Actinomycetota</taxon>
        <taxon>Actinomycetes</taxon>
        <taxon>Pseudonocardiales</taxon>
        <taxon>Pseudonocardiaceae</taxon>
        <taxon>Crossiella</taxon>
    </lineage>
</organism>
<evidence type="ECO:0000313" key="1">
    <source>
        <dbReference type="EMBL" id="MBP2473778.1"/>
    </source>
</evidence>
<dbReference type="RefSeq" id="WP_158103272.1">
    <property type="nucleotide sequence ID" value="NZ_JAGIOO010000001.1"/>
</dbReference>
<dbReference type="Gene3D" id="1.25.40.10">
    <property type="entry name" value="Tetratricopeptide repeat domain"/>
    <property type="match status" value="1"/>
</dbReference>
<name>A0ABS5AB23_9PSEU</name>
<keyword evidence="2" id="KW-1185">Reference proteome</keyword>
<proteinExistence type="predicted"/>
<dbReference type="SUPFAM" id="SSF48452">
    <property type="entry name" value="TPR-like"/>
    <property type="match status" value="1"/>
</dbReference>
<comment type="caution">
    <text evidence="1">The sequence shown here is derived from an EMBL/GenBank/DDBJ whole genome shotgun (WGS) entry which is preliminary data.</text>
</comment>
<gene>
    <name evidence="1" type="ORF">JOF53_002650</name>
</gene>
<accession>A0ABS5AB23</accession>
<reference evidence="1 2" key="1">
    <citation type="submission" date="2021-03" db="EMBL/GenBank/DDBJ databases">
        <title>Sequencing the genomes of 1000 actinobacteria strains.</title>
        <authorList>
            <person name="Klenk H.-P."/>
        </authorList>
    </citation>
    <scope>NUCLEOTIDE SEQUENCE [LARGE SCALE GENOMIC DNA]</scope>
    <source>
        <strain evidence="1 2">DSM 44580</strain>
    </source>
</reference>
<dbReference type="InterPro" id="IPR011990">
    <property type="entry name" value="TPR-like_helical_dom_sf"/>
</dbReference>
<dbReference type="EMBL" id="JAGIOO010000001">
    <property type="protein sequence ID" value="MBP2473778.1"/>
    <property type="molecule type" value="Genomic_DNA"/>
</dbReference>